<dbReference type="RefSeq" id="WP_330930026.1">
    <property type="nucleotide sequence ID" value="NZ_CP119075.1"/>
</dbReference>
<evidence type="ECO:0000313" key="7">
    <source>
        <dbReference type="EMBL" id="WED64101.1"/>
    </source>
</evidence>
<organism evidence="7 8">
    <name type="scientific">Synoicihabitans lomoniglobus</name>
    <dbReference type="NCBI Taxonomy" id="2909285"/>
    <lineage>
        <taxon>Bacteria</taxon>
        <taxon>Pseudomonadati</taxon>
        <taxon>Verrucomicrobiota</taxon>
        <taxon>Opitutia</taxon>
        <taxon>Opitutales</taxon>
        <taxon>Opitutaceae</taxon>
        <taxon>Synoicihabitans</taxon>
    </lineage>
</organism>
<dbReference type="Pfam" id="PF23500">
    <property type="entry name" value="DUF7133"/>
    <property type="match status" value="1"/>
</dbReference>
<accession>A0AAF0CN33</accession>
<dbReference type="AlphaFoldDB" id="A0AAF0CN33"/>
<evidence type="ECO:0000256" key="4">
    <source>
        <dbReference type="PROSITE-ProRule" id="PRU00433"/>
    </source>
</evidence>
<gene>
    <name evidence="7" type="ORF">PXH66_17320</name>
</gene>
<dbReference type="SUPFAM" id="SSF46626">
    <property type="entry name" value="Cytochrome c"/>
    <property type="match status" value="1"/>
</dbReference>
<dbReference type="InterPro" id="IPR055557">
    <property type="entry name" value="DUF7133"/>
</dbReference>
<dbReference type="KEGG" id="slom:PXH66_17320"/>
<keyword evidence="2 4" id="KW-0479">Metal-binding</keyword>
<dbReference type="InterPro" id="IPR011989">
    <property type="entry name" value="ARM-like"/>
</dbReference>
<protein>
    <submittedName>
        <fullName evidence="7">C-type cytochrome</fullName>
    </submittedName>
</protein>
<feature type="domain" description="Cytochrome c" evidence="6">
    <location>
        <begin position="775"/>
        <end position="868"/>
    </location>
</feature>
<evidence type="ECO:0000256" key="5">
    <source>
        <dbReference type="SAM" id="SignalP"/>
    </source>
</evidence>
<feature type="signal peptide" evidence="5">
    <location>
        <begin position="1"/>
        <end position="29"/>
    </location>
</feature>
<keyword evidence="3 4" id="KW-0408">Iron</keyword>
<evidence type="ECO:0000256" key="3">
    <source>
        <dbReference type="ARBA" id="ARBA00023004"/>
    </source>
</evidence>
<proteinExistence type="predicted"/>
<dbReference type="InterPro" id="IPR036909">
    <property type="entry name" value="Cyt_c-like_dom_sf"/>
</dbReference>
<dbReference type="PANTHER" id="PTHR33546:SF1">
    <property type="entry name" value="LARGE, MULTIFUNCTIONAL SECRETED PROTEIN"/>
    <property type="match status" value="1"/>
</dbReference>
<dbReference type="InterPro" id="IPR009056">
    <property type="entry name" value="Cyt_c-like_dom"/>
</dbReference>
<dbReference type="Gene3D" id="1.10.760.10">
    <property type="entry name" value="Cytochrome c-like domain"/>
    <property type="match status" value="1"/>
</dbReference>
<dbReference type="InterPro" id="IPR011042">
    <property type="entry name" value="6-blade_b-propeller_TolB-like"/>
</dbReference>
<dbReference type="InterPro" id="IPR016024">
    <property type="entry name" value="ARM-type_fold"/>
</dbReference>
<evidence type="ECO:0000256" key="1">
    <source>
        <dbReference type="ARBA" id="ARBA00022617"/>
    </source>
</evidence>
<dbReference type="SUPFAM" id="SSF48371">
    <property type="entry name" value="ARM repeat"/>
    <property type="match status" value="1"/>
</dbReference>
<dbReference type="GO" id="GO:0009055">
    <property type="term" value="F:electron transfer activity"/>
    <property type="evidence" value="ECO:0007669"/>
    <property type="project" value="InterPro"/>
</dbReference>
<evidence type="ECO:0000256" key="2">
    <source>
        <dbReference type="ARBA" id="ARBA00022723"/>
    </source>
</evidence>
<dbReference type="Pfam" id="PF00034">
    <property type="entry name" value="Cytochrom_C"/>
    <property type="match status" value="1"/>
</dbReference>
<dbReference type="PROSITE" id="PS51007">
    <property type="entry name" value="CYTC"/>
    <property type="match status" value="1"/>
</dbReference>
<dbReference type="Gene3D" id="1.25.10.10">
    <property type="entry name" value="Leucine-rich Repeat Variant"/>
    <property type="match status" value="1"/>
</dbReference>
<reference evidence="7" key="1">
    <citation type="submission" date="2023-03" db="EMBL/GenBank/DDBJ databases">
        <title>Lomoglobus Profundus gen. nov., sp. nov., a novel member of the phylum Verrucomicrobia, isolated from deep-marine sediment of South China Sea.</title>
        <authorList>
            <person name="Ahmad T."/>
            <person name="Ishaq S.E."/>
            <person name="Wang F."/>
        </authorList>
    </citation>
    <scope>NUCLEOTIDE SEQUENCE</scope>
    <source>
        <strain evidence="7">LMO-M01</strain>
    </source>
</reference>
<sequence>MKSTSVFIYSLRISLLAALWVGHPSIVSAQTSGAADTSSPAAVSGDAPKVDEKQAEEWWKKTGHPKGKWWLTYEGYEGDAADKIWENVDIPPSPLLSPEEALESMQLDDRFRIELVAAEPLVVRPVFMRFDERGRLWVVEMPGYMRDIDGTGQDDPSGRIVVLEDDDGDGRMDRSTTFLDGLVMPRSLALVPEGALVVEPPRIWLARDLDGDLIADERTLLAEDYGVEGNPEHSANGLVRGLDNWLYSAKSAVRYQYRDGALTAEPTAFRGQWGISQDDTGRLFYNYNASPLHADLAPGQYFLDATGPNLSQRRHVRGPALLNVDLVADKALHPPRVTPLVTLGASDLRPDGTLKQFTAASSPFIYRGDLFPSAVNGDVFICDPVGNLVSHLSMHSDGLNLRAERTQPDREFLASTDERFRPVFLESGPDGALYVADMYTGIVEHKRYVTEYLRKQVLGRDLGQFTATGRIYRIVPKQSSTVLQESELPESAAGWVAQLDDRSGWMRDTAQRVLVQGDHREVASDLIRLATNANATPLGRLHALWTLEGLDALKPKVVRRALQDTDARLREAAVRLTERLPAAARSEIASTLMSLANDSSLQVRLQLLLTLGASGSPEAWPVMRELVAADDAAPEFGVAAAAGLRGQELAFLAAAKSSLTGRALRPAEVHLWEQLGYDVMVRSDAAEVAALLNQLQMWPVGSPVGTALWAGASAHQRNGAPLSLAGPPTIYAESQAWPEGELATAAVKVFEQLTWPGDARFADAEVRPLTEAEQVLFERGKQTYATICAACHQVDGMGMAGVAPPLAGSPWVVENPRLPVEIVLRGLSGPVEVQGRTWDMVMPALGSVPGMFDDEGIAAITTYLRRAWGNQASPITVEDAARMRKLGEGRIKPWSAAELQALPEFETAKGTR</sequence>
<dbReference type="Proteomes" id="UP001218638">
    <property type="component" value="Chromosome"/>
</dbReference>
<dbReference type="GO" id="GO:0020037">
    <property type="term" value="F:heme binding"/>
    <property type="evidence" value="ECO:0007669"/>
    <property type="project" value="InterPro"/>
</dbReference>
<keyword evidence="1 4" id="KW-0349">Heme</keyword>
<dbReference type="GO" id="GO:0046872">
    <property type="term" value="F:metal ion binding"/>
    <property type="evidence" value="ECO:0007669"/>
    <property type="project" value="UniProtKB-KW"/>
</dbReference>
<dbReference type="SUPFAM" id="SSF50952">
    <property type="entry name" value="Soluble quinoprotein glucose dehydrogenase"/>
    <property type="match status" value="1"/>
</dbReference>
<feature type="chain" id="PRO_5041929665" evidence="5">
    <location>
        <begin position="30"/>
        <end position="912"/>
    </location>
</feature>
<name>A0AAF0CN33_9BACT</name>
<keyword evidence="5" id="KW-0732">Signal</keyword>
<keyword evidence="8" id="KW-1185">Reference proteome</keyword>
<dbReference type="Gene3D" id="2.120.10.30">
    <property type="entry name" value="TolB, C-terminal domain"/>
    <property type="match status" value="1"/>
</dbReference>
<evidence type="ECO:0000259" key="6">
    <source>
        <dbReference type="PROSITE" id="PS51007"/>
    </source>
</evidence>
<dbReference type="EMBL" id="CP119075">
    <property type="protein sequence ID" value="WED64101.1"/>
    <property type="molecule type" value="Genomic_DNA"/>
</dbReference>
<dbReference type="PANTHER" id="PTHR33546">
    <property type="entry name" value="LARGE, MULTIFUNCTIONAL SECRETED PROTEIN-RELATED"/>
    <property type="match status" value="1"/>
</dbReference>
<evidence type="ECO:0000313" key="8">
    <source>
        <dbReference type="Proteomes" id="UP001218638"/>
    </source>
</evidence>
<dbReference type="InterPro" id="IPR011041">
    <property type="entry name" value="Quinoprot_gluc/sorb_DH_b-prop"/>
</dbReference>